<keyword evidence="3" id="KW-0963">Cytoplasm</keyword>
<dbReference type="STRING" id="554065.E1ZQQ4"/>
<evidence type="ECO:0000256" key="7">
    <source>
        <dbReference type="RuleBase" id="RU003909"/>
    </source>
</evidence>
<dbReference type="FunCoup" id="E1ZQQ4">
    <property type="interactions" value="951"/>
</dbReference>
<dbReference type="GO" id="GO:0003785">
    <property type="term" value="F:actin monomer binding"/>
    <property type="evidence" value="ECO:0007669"/>
    <property type="project" value="TreeGrafter"/>
</dbReference>
<dbReference type="KEGG" id="cvr:CHLNCDRAFT_27467"/>
<keyword evidence="5 6" id="KW-0206">Cytoskeleton</keyword>
<accession>E1ZQQ4</accession>
<dbReference type="OrthoDB" id="421374at2759"/>
<dbReference type="Pfam" id="PF00235">
    <property type="entry name" value="Profilin"/>
    <property type="match status" value="1"/>
</dbReference>
<sequence length="132" mass="13872">MSWQDYIDQQLMCTLPSGGQLSHAAIVGTDGGVWAQSESFPAITEEEIAALVKGFDDPSQLAQNGLRIGGEKYMLVAGEPGEVLRGKQGSAGCTIKRTKTAMVVGIYGEGVPHGDCNIVVEGLADYLLDTGL</sequence>
<comment type="subunit">
    <text evidence="6">Occurs in many kinds of cells as a complex with monomeric actin in a 1:1 ratio.</text>
</comment>
<dbReference type="PRINTS" id="PR00392">
    <property type="entry name" value="PROFILIN"/>
</dbReference>
<name>E1ZQQ4_CHLVA</name>
<keyword evidence="4 7" id="KW-0009">Actin-binding</keyword>
<dbReference type="GO" id="GO:0005938">
    <property type="term" value="C:cell cortex"/>
    <property type="evidence" value="ECO:0007669"/>
    <property type="project" value="TreeGrafter"/>
</dbReference>
<dbReference type="PROSITE" id="PS00414">
    <property type="entry name" value="PROFILIN"/>
    <property type="match status" value="1"/>
</dbReference>
<dbReference type="CDD" id="cd00148">
    <property type="entry name" value="PROF"/>
    <property type="match status" value="1"/>
</dbReference>
<evidence type="ECO:0000313" key="9">
    <source>
        <dbReference type="Proteomes" id="UP000008141"/>
    </source>
</evidence>
<evidence type="ECO:0000256" key="5">
    <source>
        <dbReference type="ARBA" id="ARBA00023212"/>
    </source>
</evidence>
<dbReference type="GO" id="GO:0005856">
    <property type="term" value="C:cytoskeleton"/>
    <property type="evidence" value="ECO:0007669"/>
    <property type="project" value="UniProtKB-SubCell"/>
</dbReference>
<dbReference type="GeneID" id="17351223"/>
<dbReference type="RefSeq" id="XP_005843859.1">
    <property type="nucleotide sequence ID" value="XM_005843797.1"/>
</dbReference>
<organism evidence="9">
    <name type="scientific">Chlorella variabilis</name>
    <name type="common">Green alga</name>
    <dbReference type="NCBI Taxonomy" id="554065"/>
    <lineage>
        <taxon>Eukaryota</taxon>
        <taxon>Viridiplantae</taxon>
        <taxon>Chlorophyta</taxon>
        <taxon>core chlorophytes</taxon>
        <taxon>Trebouxiophyceae</taxon>
        <taxon>Chlorellales</taxon>
        <taxon>Chlorellaceae</taxon>
        <taxon>Chlorella clade</taxon>
        <taxon>Chlorella</taxon>
    </lineage>
</organism>
<dbReference type="EMBL" id="GL433860">
    <property type="protein sequence ID" value="EFN51757.1"/>
    <property type="molecule type" value="Genomic_DNA"/>
</dbReference>
<dbReference type="InterPro" id="IPR027310">
    <property type="entry name" value="Profilin_CS"/>
</dbReference>
<dbReference type="FunFam" id="3.30.450.30:FF:000001">
    <property type="entry name" value="Profilin"/>
    <property type="match status" value="1"/>
</dbReference>
<dbReference type="Gene3D" id="3.30.450.30">
    <property type="entry name" value="Dynein light chain 2a, cytoplasmic"/>
    <property type="match status" value="1"/>
</dbReference>
<dbReference type="Proteomes" id="UP000008141">
    <property type="component" value="Unassembled WGS sequence"/>
</dbReference>
<evidence type="ECO:0000256" key="6">
    <source>
        <dbReference type="RuleBase" id="RU003908"/>
    </source>
</evidence>
<evidence type="ECO:0000256" key="1">
    <source>
        <dbReference type="ARBA" id="ARBA00004245"/>
    </source>
</evidence>
<dbReference type="InterPro" id="IPR005455">
    <property type="entry name" value="PFN_euk"/>
</dbReference>
<dbReference type="PANTHER" id="PTHR11604:SF0">
    <property type="entry name" value="PROFILIN"/>
    <property type="match status" value="1"/>
</dbReference>
<protein>
    <recommendedName>
        <fullName evidence="7">Profilin</fullName>
    </recommendedName>
</protein>
<proteinExistence type="inferred from homology"/>
<gene>
    <name evidence="8" type="ORF">CHLNCDRAFT_27467</name>
</gene>
<keyword evidence="9" id="KW-1185">Reference proteome</keyword>
<dbReference type="PANTHER" id="PTHR11604">
    <property type="entry name" value="PROFILIN"/>
    <property type="match status" value="1"/>
</dbReference>
<dbReference type="AlphaFoldDB" id="E1ZQQ4"/>
<dbReference type="PRINTS" id="PR01640">
    <property type="entry name" value="PROFILINPLNT"/>
</dbReference>
<comment type="function">
    <text evidence="6">Binds to actin and affects the structure of the cytoskeleton. At high concentrations, profilin prevents the polymerization of actin, whereas it enhances it at low concentrations.</text>
</comment>
<comment type="similarity">
    <text evidence="2 7">Belongs to the profilin family.</text>
</comment>
<dbReference type="SUPFAM" id="SSF55770">
    <property type="entry name" value="Profilin (actin-binding protein)"/>
    <property type="match status" value="1"/>
</dbReference>
<evidence type="ECO:0000256" key="2">
    <source>
        <dbReference type="ARBA" id="ARBA00010058"/>
    </source>
</evidence>
<evidence type="ECO:0000256" key="3">
    <source>
        <dbReference type="ARBA" id="ARBA00022490"/>
    </source>
</evidence>
<dbReference type="OMA" id="YICLYAE"/>
<reference evidence="8 9" key="1">
    <citation type="journal article" date="2010" name="Plant Cell">
        <title>The Chlorella variabilis NC64A genome reveals adaptation to photosymbiosis, coevolution with viruses, and cryptic sex.</title>
        <authorList>
            <person name="Blanc G."/>
            <person name="Duncan G."/>
            <person name="Agarkova I."/>
            <person name="Borodovsky M."/>
            <person name="Gurnon J."/>
            <person name="Kuo A."/>
            <person name="Lindquist E."/>
            <person name="Lucas S."/>
            <person name="Pangilinan J."/>
            <person name="Polle J."/>
            <person name="Salamov A."/>
            <person name="Terry A."/>
            <person name="Yamada T."/>
            <person name="Dunigan D.D."/>
            <person name="Grigoriev I.V."/>
            <person name="Claverie J.M."/>
            <person name="Van Etten J.L."/>
        </authorList>
    </citation>
    <scope>NUCLEOTIDE SEQUENCE [LARGE SCALE GENOMIC DNA]</scope>
    <source>
        <strain evidence="8 9">NC64A</strain>
    </source>
</reference>
<evidence type="ECO:0000256" key="4">
    <source>
        <dbReference type="ARBA" id="ARBA00023203"/>
    </source>
</evidence>
<dbReference type="SMART" id="SM00392">
    <property type="entry name" value="PROF"/>
    <property type="match status" value="1"/>
</dbReference>
<dbReference type="eggNOG" id="KOG1755">
    <property type="taxonomic scope" value="Eukaryota"/>
</dbReference>
<comment type="subcellular location">
    <subcellularLocation>
        <location evidence="1">Cytoplasm</location>
        <location evidence="1">Cytoskeleton</location>
    </subcellularLocation>
</comment>
<dbReference type="InterPro" id="IPR036140">
    <property type="entry name" value="PFN_sf"/>
</dbReference>
<evidence type="ECO:0000313" key="8">
    <source>
        <dbReference type="EMBL" id="EFN51757.1"/>
    </source>
</evidence>
<dbReference type="InterPro" id="IPR048278">
    <property type="entry name" value="PFN"/>
</dbReference>
<dbReference type="InParanoid" id="E1ZQQ4"/>